<reference evidence="8 9" key="1">
    <citation type="submission" date="2021-12" db="EMBL/GenBank/DDBJ databases">
        <title>Genome sequencing of bacteria with rrn-lacking chromosome and rrn-plasmid.</title>
        <authorList>
            <person name="Anda M."/>
            <person name="Iwasaki W."/>
        </authorList>
    </citation>
    <scope>NUCLEOTIDE SEQUENCE [LARGE SCALE GENOMIC DNA]</scope>
    <source>
        <strain evidence="8 9">DSM 100852</strain>
    </source>
</reference>
<dbReference type="Pfam" id="PF00072">
    <property type="entry name" value="Response_reg"/>
    <property type="match status" value="1"/>
</dbReference>
<dbReference type="InterPro" id="IPR036388">
    <property type="entry name" value="WH-like_DNA-bd_sf"/>
</dbReference>
<dbReference type="InterPro" id="IPR001789">
    <property type="entry name" value="Sig_transdc_resp-reg_receiver"/>
</dbReference>
<dbReference type="GO" id="GO:0005829">
    <property type="term" value="C:cytosol"/>
    <property type="evidence" value="ECO:0007669"/>
    <property type="project" value="TreeGrafter"/>
</dbReference>
<dbReference type="InterPro" id="IPR011006">
    <property type="entry name" value="CheY-like_superfamily"/>
</dbReference>
<feature type="DNA-binding region" description="OmpR/PhoB-type" evidence="5">
    <location>
        <begin position="133"/>
        <end position="230"/>
    </location>
</feature>
<dbReference type="SMART" id="SM00862">
    <property type="entry name" value="Trans_reg_C"/>
    <property type="match status" value="1"/>
</dbReference>
<evidence type="ECO:0000313" key="9">
    <source>
        <dbReference type="Proteomes" id="UP001348817"/>
    </source>
</evidence>
<dbReference type="EMBL" id="AP025314">
    <property type="protein sequence ID" value="BDD11081.1"/>
    <property type="molecule type" value="Genomic_DNA"/>
</dbReference>
<dbReference type="SUPFAM" id="SSF46894">
    <property type="entry name" value="C-terminal effector domain of the bipartite response regulators"/>
    <property type="match status" value="1"/>
</dbReference>
<dbReference type="CDD" id="cd00383">
    <property type="entry name" value="trans_reg_C"/>
    <property type="match status" value="1"/>
</dbReference>
<dbReference type="PANTHER" id="PTHR48111:SF40">
    <property type="entry name" value="PHOSPHATE REGULON TRANSCRIPTIONAL REGULATORY PROTEIN PHOB"/>
    <property type="match status" value="1"/>
</dbReference>
<dbReference type="GO" id="GO:0032993">
    <property type="term" value="C:protein-DNA complex"/>
    <property type="evidence" value="ECO:0007669"/>
    <property type="project" value="TreeGrafter"/>
</dbReference>
<dbReference type="Pfam" id="PF00486">
    <property type="entry name" value="Trans_reg_C"/>
    <property type="match status" value="1"/>
</dbReference>
<dbReference type="PROSITE" id="PS51755">
    <property type="entry name" value="OMPR_PHOB"/>
    <property type="match status" value="1"/>
</dbReference>
<keyword evidence="2" id="KW-0902">Two-component regulatory system</keyword>
<proteinExistence type="predicted"/>
<feature type="domain" description="Response regulatory" evidence="6">
    <location>
        <begin position="5"/>
        <end position="119"/>
    </location>
</feature>
<sequence length="230" mass="26499">MSKIRLLYVEDEPTLGQIVKDSLETRHFEVTLAQNGLDGWDEFLRETPDACVLDIMMPELDGLALAKKIRKRNESLPIIFLSAKTQTKDVLSGFSAGGDDYMKKPFSMEELIVRVENLLKRAEKHPITVTETPAVRQIGKYAFDFKKQSLTLGDHSQQLSYREAQMLKMFCDRENEVLERKEVLMELWGDDHFFNARSMDVFITKLRKKLALDPKVKIINLRGVGYKLIS</sequence>
<keyword evidence="9" id="KW-1185">Reference proteome</keyword>
<dbReference type="InterPro" id="IPR001867">
    <property type="entry name" value="OmpR/PhoB-type_DNA-bd"/>
</dbReference>
<dbReference type="GO" id="GO:0000156">
    <property type="term" value="F:phosphorelay response regulator activity"/>
    <property type="evidence" value="ECO:0007669"/>
    <property type="project" value="TreeGrafter"/>
</dbReference>
<dbReference type="CDD" id="cd17574">
    <property type="entry name" value="REC_OmpR"/>
    <property type="match status" value="1"/>
</dbReference>
<dbReference type="KEGG" id="fax:FUAX_35130"/>
<feature type="modified residue" description="4-aspartylphosphate" evidence="4">
    <location>
        <position position="54"/>
    </location>
</feature>
<protein>
    <submittedName>
        <fullName evidence="8">DNA-binding response regulator</fullName>
    </submittedName>
</protein>
<keyword evidence="1 4" id="KW-0597">Phosphoprotein</keyword>
<keyword evidence="3 5" id="KW-0238">DNA-binding</keyword>
<dbReference type="InterPro" id="IPR016032">
    <property type="entry name" value="Sig_transdc_resp-reg_C-effctor"/>
</dbReference>
<dbReference type="Proteomes" id="UP001348817">
    <property type="component" value="Chromosome"/>
</dbReference>
<organism evidence="8 9">
    <name type="scientific">Fulvitalea axinellae</name>
    <dbReference type="NCBI Taxonomy" id="1182444"/>
    <lineage>
        <taxon>Bacteria</taxon>
        <taxon>Pseudomonadati</taxon>
        <taxon>Bacteroidota</taxon>
        <taxon>Cytophagia</taxon>
        <taxon>Cytophagales</taxon>
        <taxon>Persicobacteraceae</taxon>
        <taxon>Fulvitalea</taxon>
    </lineage>
</organism>
<evidence type="ECO:0000256" key="4">
    <source>
        <dbReference type="PROSITE-ProRule" id="PRU00169"/>
    </source>
</evidence>
<name>A0AAU9DD27_9BACT</name>
<dbReference type="Gene3D" id="3.40.50.2300">
    <property type="match status" value="1"/>
</dbReference>
<accession>A0AAU9DD27</accession>
<evidence type="ECO:0000259" key="6">
    <source>
        <dbReference type="PROSITE" id="PS50110"/>
    </source>
</evidence>
<evidence type="ECO:0000256" key="2">
    <source>
        <dbReference type="ARBA" id="ARBA00023012"/>
    </source>
</evidence>
<evidence type="ECO:0000256" key="5">
    <source>
        <dbReference type="PROSITE-ProRule" id="PRU01091"/>
    </source>
</evidence>
<dbReference type="AlphaFoldDB" id="A0AAU9DD27"/>
<evidence type="ECO:0000256" key="1">
    <source>
        <dbReference type="ARBA" id="ARBA00022553"/>
    </source>
</evidence>
<dbReference type="RefSeq" id="WP_338392598.1">
    <property type="nucleotide sequence ID" value="NZ_AP025314.1"/>
</dbReference>
<dbReference type="SUPFAM" id="SSF52172">
    <property type="entry name" value="CheY-like"/>
    <property type="match status" value="1"/>
</dbReference>
<dbReference type="SMART" id="SM00448">
    <property type="entry name" value="REC"/>
    <property type="match status" value="1"/>
</dbReference>
<dbReference type="GO" id="GO:0006355">
    <property type="term" value="P:regulation of DNA-templated transcription"/>
    <property type="evidence" value="ECO:0007669"/>
    <property type="project" value="InterPro"/>
</dbReference>
<gene>
    <name evidence="8" type="ORF">FUAX_35130</name>
</gene>
<dbReference type="Gene3D" id="1.10.10.10">
    <property type="entry name" value="Winged helix-like DNA-binding domain superfamily/Winged helix DNA-binding domain"/>
    <property type="match status" value="1"/>
</dbReference>
<evidence type="ECO:0000259" key="7">
    <source>
        <dbReference type="PROSITE" id="PS51755"/>
    </source>
</evidence>
<feature type="domain" description="OmpR/PhoB-type" evidence="7">
    <location>
        <begin position="133"/>
        <end position="230"/>
    </location>
</feature>
<evidence type="ECO:0000313" key="8">
    <source>
        <dbReference type="EMBL" id="BDD11081.1"/>
    </source>
</evidence>
<dbReference type="GO" id="GO:0000976">
    <property type="term" value="F:transcription cis-regulatory region binding"/>
    <property type="evidence" value="ECO:0007669"/>
    <property type="project" value="TreeGrafter"/>
</dbReference>
<dbReference type="PANTHER" id="PTHR48111">
    <property type="entry name" value="REGULATOR OF RPOS"/>
    <property type="match status" value="1"/>
</dbReference>
<dbReference type="InterPro" id="IPR039420">
    <property type="entry name" value="WalR-like"/>
</dbReference>
<dbReference type="PROSITE" id="PS50110">
    <property type="entry name" value="RESPONSE_REGULATORY"/>
    <property type="match status" value="1"/>
</dbReference>
<evidence type="ECO:0000256" key="3">
    <source>
        <dbReference type="ARBA" id="ARBA00023125"/>
    </source>
</evidence>